<feature type="coiled-coil region" evidence="1">
    <location>
        <begin position="1809"/>
        <end position="1864"/>
    </location>
</feature>
<feature type="region of interest" description="Disordered" evidence="2">
    <location>
        <begin position="695"/>
        <end position="737"/>
    </location>
</feature>
<organism evidence="4 5">
    <name type="scientific">Auxenochlorella protothecoides</name>
    <name type="common">Green microalga</name>
    <name type="synonym">Chlorella protothecoides</name>
    <dbReference type="NCBI Taxonomy" id="3075"/>
    <lineage>
        <taxon>Eukaryota</taxon>
        <taxon>Viridiplantae</taxon>
        <taxon>Chlorophyta</taxon>
        <taxon>core chlorophytes</taxon>
        <taxon>Trebouxiophyceae</taxon>
        <taxon>Chlorellales</taxon>
        <taxon>Chlorellaceae</taxon>
        <taxon>Auxenochlorella</taxon>
    </lineage>
</organism>
<sequence>MGHSGALAAPGQETVSFQPHPKTLTMAGDYEYFAAQGKHPFVYALAEFVDNSLRATSRASEPRNITISFVLNSSSLSSAKGLVCIQDTGCGMTKRDLNDWAVMNYSMEERGQLSQPSISASPTKYLNSNISYFGVGSKNAAFFIGSSVKMVTRRVGEPYVHELQLSAGELEQRYRLGQAVYETVMIHRRPGDALTQAPWEQAFPITQQWVGEEATGSEAGGFTRVLLGGLKPEVLHQMLEEGADSRICRELAHLYHFYIHGEGGNRGPGSSGRPSPAPACPTISIQCIIGDRILWHRSLHEVDDDLESRMLRGQQAELGFSLHVPDRGIVWGVLYYFPFQDGAETVPLEGPSAGPRPDAGPGMTQQYGVNPSQAPTQSLAPMAAAGSLASQADLEVGASDDDTDGELEGGRGLDTVFWQGRLIPGAKVDTLPFLEALRTKRNAAAKDVLPDQAFLRLRGSLFLGPAFQVTRNKLLLRDDLRALLLRAVPGDRSLGRRAREWLAACHARLDKVLRFLDPADTRLQAHMREELGEACTAFLRVDDGGGRSLRAGDVVRLDTRPAHLGRLACFTVPAPGAAPGCHAGGRAHVELLPADVFGAGCLRGFPLRRLRWETVPEGEQVEHAQRELGKVPACLRLEPLKLAARGGLRCVAGDTLPDTQVLVVSGSGQRLTRVLLGGSRQTLKVTQTLWRLAKSATPAQAPASPPPLGPAQREAGGKRWRRRRGAGPLQEADENRPPVVNEAEVAEVVAVPATQDRELVLQVENHSPVKDAYYFSRLANGLTLAGQYVLEYTVSPCAPGGPQGPPVLQIHVAVSPGAPTQLCLGGEGVAAAALRPLAFGEALPPITVLLADQHGNTLAPGPGDDHALPQPALRLLAGDGEAELPVELESSCSRDQDPLRIVDLVAVPRQSGLLEAQAPGSPDAPVQGGQGAGALLRTLDGVLEVCVASGGAPGLTARLPLRLRSGPPITLSLLPPHPWEGLGEGAGLEVTAGATLPGFEVQAWDAWGNRSPALPGLEAAVRLAGPCCSDAPAAAAVFPLDDDGAATIADVALTCAPGTAGQAQELELRLEASAATPTLEAALVRCRAGHDAEAPALGCPVVVHHSLAPASLALELHGEALQRRPDPRGTGPDLLLLPGLPAGSSLPGLRLALLDGGGGRVERSVAGRVTVSWHRGSKRLAWKGEAVRLPTLPVPETATALGEASVLDAAGDLNAAGAQDATTASTEWVRFASDDGTLLLEVGLFLGVVPGPPKAWALSLVEGEAGEASQEGGEGVGAVRCGQPFALEIEALDAHNNRCARGEGAPLPTPVLEPEAEGHLGFDPASWECGWMTATQGVAPVYSVKMSLLGAPGTVRLTVRSGEEGAGADMAPDSLTLQLAAGPPARLVFSTPGPLHCGLAAVLPSLRVSVADRAGNPAVWTSGATLDVSLAGSALASDGGGRAASVSARGGNKARAKAGAAAFAEVALRADVPGSYTLRAVSSSRRVALEDATLELVMRPRNLVASLEVAAVGGETVSTTGAAPPRVAWGAAAVAVAVRVTTEDGEPLPAAAAAAGLCLRVSGPGAARPQRVGPCADQADPGLMAFLLEGLVAAGEWTLAAEYVETRPELLDGLSRKASELRSPSCCLLVDPGALAGLDVEAASLPDLLTATNGTVSGLVAGGFASTRQRMLLRSAAVQLLDEAGNSVPTAGVPVRFALRWGADGRGGDAGEPPEGAALPSLTSSLGALGACETETDAAGRAALGDLSIEEGSGSGGGGAAALALELVAQAQGLELPPGSDGDPPSDQWVTAWSIPLLFTDHAAKASALAELNARREAVLERQDAHRRKLDAAREAARARQGLLEEAEAVLAQRQETLQGLALDSLAAGEAALEAARQAHAENQAAVLSGSHPRQARFGPAKQPMAASIRRLLASGDPGLVGVVAEAATIEHAPLARIASAQFRSLLDVVVVTDMAARARLVAALADTPAVPDMLAQSHTAQYRHVGEDLLILLLPLTEWGRVMWSVAQMGAQAAEAWWGPTQGDIPGFHAAGELARALVASAPQRGAPPPRPASSPSGLPAAWATCSTSVRPCTPGTRAALLHGLFGPALVFESLESAAAYRELVVRRLRGGVSDIVTLDCRRITGRGIVSGSGFNVPPLERAEWRFGSLGGGQEAQAAVAVAAGRVAALERWLTARQELQRARDAFEEGRGALRAAEDEYAAAQEPLAAELDQLGTQLGTVEIATQPRGTRRDAGERVEETAAAARPRKRRR</sequence>
<dbReference type="PANTHER" id="PTHR22640">
    <property type="entry name" value="STRUCTURAL MAINTENANCE OF CHROMOSOMES FLEXIBLE HINGE DOMAIN-CONTAINING PROTEIN 1"/>
    <property type="match status" value="1"/>
</dbReference>
<proteinExistence type="predicted"/>
<dbReference type="InterPro" id="IPR036890">
    <property type="entry name" value="HATPase_C_sf"/>
</dbReference>
<dbReference type="Pfam" id="PF13589">
    <property type="entry name" value="HATPase_c_3"/>
    <property type="match status" value="1"/>
</dbReference>
<gene>
    <name evidence="4" type="ORF">APUTEX25_005507</name>
</gene>
<evidence type="ECO:0000256" key="2">
    <source>
        <dbReference type="SAM" id="MobiDB-lite"/>
    </source>
</evidence>
<feature type="region of interest" description="Disordered" evidence="2">
    <location>
        <begin position="2221"/>
        <end position="2254"/>
    </location>
</feature>
<dbReference type="InterPro" id="IPR055109">
    <property type="entry name" value="SMCHD1_S5"/>
</dbReference>
<feature type="region of interest" description="Disordered" evidence="2">
    <location>
        <begin position="1"/>
        <end position="20"/>
    </location>
</feature>
<keyword evidence="1" id="KW-0175">Coiled coil</keyword>
<dbReference type="GO" id="GO:0006302">
    <property type="term" value="P:double-strand break repair"/>
    <property type="evidence" value="ECO:0007669"/>
    <property type="project" value="InterPro"/>
</dbReference>
<dbReference type="PANTHER" id="PTHR22640:SF2">
    <property type="entry name" value="STRUCTURAL MAINTENANCE OF CHROMOSOMES FLEXIBLE HINGE DOMAIN-CONTAINING PROTEIN 1"/>
    <property type="match status" value="1"/>
</dbReference>
<evidence type="ECO:0000313" key="4">
    <source>
        <dbReference type="EMBL" id="RMZ55229.1"/>
    </source>
</evidence>
<feature type="region of interest" description="Disordered" evidence="2">
    <location>
        <begin position="347"/>
        <end position="376"/>
    </location>
</feature>
<comment type="caution">
    <text evidence="4">The sequence shown here is derived from an EMBL/GenBank/DDBJ whole genome shotgun (WGS) entry which is preliminary data.</text>
</comment>
<dbReference type="Proteomes" id="UP000279271">
    <property type="component" value="Unassembled WGS sequence"/>
</dbReference>
<feature type="domain" description="SMCHD1 ribosomal S5" evidence="3">
    <location>
        <begin position="304"/>
        <end position="507"/>
    </location>
</feature>
<accession>A0A3M7KZ98</accession>
<dbReference type="InterPro" id="IPR038892">
    <property type="entry name" value="SMCHD1"/>
</dbReference>
<feature type="compositionally biased region" description="Polar residues" evidence="2">
    <location>
        <begin position="363"/>
        <end position="376"/>
    </location>
</feature>
<dbReference type="Gene3D" id="3.30.565.10">
    <property type="entry name" value="Histidine kinase-like ATPase, C-terminal domain"/>
    <property type="match status" value="1"/>
</dbReference>
<name>A0A3M7KZ98_AUXPR</name>
<protein>
    <recommendedName>
        <fullName evidence="3">SMCHD1 ribosomal S5 domain-containing protein</fullName>
    </recommendedName>
</protein>
<dbReference type="Pfam" id="PF22899">
    <property type="entry name" value="SMCHD1_S5"/>
    <property type="match status" value="1"/>
</dbReference>
<feature type="compositionally biased region" description="Basic and acidic residues" evidence="2">
    <location>
        <begin position="2232"/>
        <end position="2242"/>
    </location>
</feature>
<evidence type="ECO:0000259" key="3">
    <source>
        <dbReference type="Pfam" id="PF22899"/>
    </source>
</evidence>
<evidence type="ECO:0000256" key="1">
    <source>
        <dbReference type="SAM" id="Coils"/>
    </source>
</evidence>
<dbReference type="EMBL" id="QOKY01000169">
    <property type="protein sequence ID" value="RMZ55229.1"/>
    <property type="molecule type" value="Genomic_DNA"/>
</dbReference>
<reference evidence="5" key="1">
    <citation type="journal article" date="2018" name="Algal Res.">
        <title>Characterization of plant carbon substrate utilization by Auxenochlorella protothecoides.</title>
        <authorList>
            <person name="Vogler B.W."/>
            <person name="Starkenburg S.R."/>
            <person name="Sudasinghe N."/>
            <person name="Schambach J.Y."/>
            <person name="Rollin J.A."/>
            <person name="Pattathil S."/>
            <person name="Barry A.N."/>
        </authorList>
    </citation>
    <scope>NUCLEOTIDE SEQUENCE [LARGE SCALE GENOMIC DNA]</scope>
    <source>
        <strain evidence="5">UTEX 25</strain>
    </source>
</reference>
<evidence type="ECO:0000313" key="5">
    <source>
        <dbReference type="Proteomes" id="UP000279271"/>
    </source>
</evidence>
<dbReference type="SUPFAM" id="SSF55874">
    <property type="entry name" value="ATPase domain of HSP90 chaperone/DNA topoisomerase II/histidine kinase"/>
    <property type="match status" value="1"/>
</dbReference>